<evidence type="ECO:0000256" key="6">
    <source>
        <dbReference type="PIRSR" id="PIRSR606710-1"/>
    </source>
</evidence>
<evidence type="ECO:0000256" key="3">
    <source>
        <dbReference type="ARBA" id="ARBA00022801"/>
    </source>
</evidence>
<dbReference type="PANTHER" id="PTHR43772">
    <property type="entry name" value="ENDO-1,4-BETA-XYLANASE"/>
    <property type="match status" value="1"/>
</dbReference>
<feature type="active site" description="Proton acceptor" evidence="6">
    <location>
        <position position="44"/>
    </location>
</feature>
<reference evidence="10" key="1">
    <citation type="submission" date="2023-03" db="EMBL/GenBank/DDBJ databases">
        <title>Andean soil-derived lignocellulolytic bacterial consortium as a source of novel taxa and putative plastic-active enzymes.</title>
        <authorList>
            <person name="Diaz-Garcia L."/>
            <person name="Chuvochina M."/>
            <person name="Feuerriegel G."/>
            <person name="Bunk B."/>
            <person name="Sproer C."/>
            <person name="Streit W.R."/>
            <person name="Rodriguez L.M."/>
            <person name="Overmann J."/>
            <person name="Jimenez D.J."/>
        </authorList>
    </citation>
    <scope>NUCLEOTIDE SEQUENCE</scope>
    <source>
        <strain evidence="10">MAG 7</strain>
    </source>
</reference>
<evidence type="ECO:0000313" key="10">
    <source>
        <dbReference type="EMBL" id="WEK38113.1"/>
    </source>
</evidence>
<keyword evidence="9" id="KW-0732">Signal</keyword>
<dbReference type="PANTHER" id="PTHR43772:SF2">
    <property type="entry name" value="PUTATIVE (AFU_ORTHOLOGUE AFUA_2G04480)-RELATED"/>
    <property type="match status" value="1"/>
</dbReference>
<keyword evidence="5 8" id="KW-0326">Glycosidase</keyword>
<accession>A0AAJ5WZ81</accession>
<feature type="signal peptide" evidence="9">
    <location>
        <begin position="1"/>
        <end position="20"/>
    </location>
</feature>
<feature type="chain" id="PRO_5042461763" evidence="9">
    <location>
        <begin position="21"/>
        <end position="333"/>
    </location>
</feature>
<evidence type="ECO:0000256" key="5">
    <source>
        <dbReference type="ARBA" id="ARBA00023295"/>
    </source>
</evidence>
<proteinExistence type="inferred from homology"/>
<dbReference type="Proteomes" id="UP001220610">
    <property type="component" value="Chromosome"/>
</dbReference>
<dbReference type="EMBL" id="CP119311">
    <property type="protein sequence ID" value="WEK38113.1"/>
    <property type="molecule type" value="Genomic_DNA"/>
</dbReference>
<feature type="active site" description="Proton donor" evidence="6">
    <location>
        <position position="215"/>
    </location>
</feature>
<dbReference type="GO" id="GO:0045493">
    <property type="term" value="P:xylan catabolic process"/>
    <property type="evidence" value="ECO:0007669"/>
    <property type="project" value="UniProtKB-KW"/>
</dbReference>
<dbReference type="Gene3D" id="2.115.10.20">
    <property type="entry name" value="Glycosyl hydrolase domain, family 43"/>
    <property type="match status" value="1"/>
</dbReference>
<evidence type="ECO:0000313" key="11">
    <source>
        <dbReference type="Proteomes" id="UP001220610"/>
    </source>
</evidence>
<dbReference type="InterPro" id="IPR006710">
    <property type="entry name" value="Glyco_hydro_43"/>
</dbReference>
<evidence type="ECO:0000256" key="8">
    <source>
        <dbReference type="RuleBase" id="RU361187"/>
    </source>
</evidence>
<keyword evidence="2" id="KW-0858">Xylan degradation</keyword>
<keyword evidence="4" id="KW-0119">Carbohydrate metabolism</keyword>
<dbReference type="CDD" id="cd08991">
    <property type="entry name" value="GH43_HoAraf43-like"/>
    <property type="match status" value="1"/>
</dbReference>
<keyword evidence="2" id="KW-0624">Polysaccharide degradation</keyword>
<organism evidence="10 11">
    <name type="scientific">Candidatus Pseudobacter hemicellulosilyticus</name>
    <dbReference type="NCBI Taxonomy" id="3121375"/>
    <lineage>
        <taxon>Bacteria</taxon>
        <taxon>Pseudomonadati</taxon>
        <taxon>Bacteroidota</taxon>
        <taxon>Chitinophagia</taxon>
        <taxon>Chitinophagales</taxon>
        <taxon>Chitinophagaceae</taxon>
        <taxon>Pseudobacter</taxon>
    </lineage>
</organism>
<evidence type="ECO:0000256" key="2">
    <source>
        <dbReference type="ARBA" id="ARBA00022651"/>
    </source>
</evidence>
<gene>
    <name evidence="10" type="ORF">P0Y53_11450</name>
</gene>
<evidence type="ECO:0000256" key="1">
    <source>
        <dbReference type="ARBA" id="ARBA00009865"/>
    </source>
</evidence>
<sequence>MKKPVMILYALMLVSMVMCGKDNNDGGTTPPPTTPAKQPVMLADPFVLKHEGKYYLYGTSGSTPDAGIPVYQSSDGKNWEGLAGKAANGFALALGQAYGTAGFWAPEVFYKNNTFYMFYTANEHMAVATSSSPLGPFTQTDKQPLHAEKEIDPHVFVDSDGKSYLYFVRFDNGNRTYGAELNEDWLSVKDNTIKEVVKQSQDWEIVSGAQWPVTEAPALLKHNNLYYLFYTANDFRSPAYNVGYATASSPLGPFTKFEGNPIIPKSNNIQGTGHNAFVMKGDTLMMYYHAHYSPSVVGPRRTLYSACKFVANGSGADIFQVSENKQVPVIGVP</sequence>
<keyword evidence="3 8" id="KW-0378">Hydrolase</keyword>
<dbReference type="AlphaFoldDB" id="A0AAJ5WZ81"/>
<comment type="similarity">
    <text evidence="1 8">Belongs to the glycosyl hydrolase 43 family.</text>
</comment>
<dbReference type="InterPro" id="IPR052176">
    <property type="entry name" value="Glycosyl_Hydrlase_43_Enz"/>
</dbReference>
<evidence type="ECO:0000256" key="4">
    <source>
        <dbReference type="ARBA" id="ARBA00023277"/>
    </source>
</evidence>
<dbReference type="GO" id="GO:0004553">
    <property type="term" value="F:hydrolase activity, hydrolyzing O-glycosyl compounds"/>
    <property type="evidence" value="ECO:0007669"/>
    <property type="project" value="InterPro"/>
</dbReference>
<feature type="site" description="Important for catalytic activity, responsible for pKa modulation of the active site Glu and correct orientation of both the proton donor and substrate" evidence="7">
    <location>
        <position position="152"/>
    </location>
</feature>
<name>A0AAJ5WZ81_9BACT</name>
<protein>
    <submittedName>
        <fullName evidence="10">Glycoside hydrolase family 43 protein</fullName>
    </submittedName>
</protein>
<dbReference type="SUPFAM" id="SSF75005">
    <property type="entry name" value="Arabinanase/levansucrase/invertase"/>
    <property type="match status" value="1"/>
</dbReference>
<evidence type="ECO:0000256" key="7">
    <source>
        <dbReference type="PIRSR" id="PIRSR606710-2"/>
    </source>
</evidence>
<dbReference type="Pfam" id="PF04616">
    <property type="entry name" value="Glyco_hydro_43"/>
    <property type="match status" value="1"/>
</dbReference>
<evidence type="ECO:0000256" key="9">
    <source>
        <dbReference type="SAM" id="SignalP"/>
    </source>
</evidence>
<dbReference type="InterPro" id="IPR023296">
    <property type="entry name" value="Glyco_hydro_beta-prop_sf"/>
</dbReference>